<keyword evidence="11" id="KW-1185">Reference proteome</keyword>
<dbReference type="PANTHER" id="PTHR43848:SF2">
    <property type="entry name" value="PUTRESCINE TRANSPORT SYSTEM PERMEASE PROTEIN POTI"/>
    <property type="match status" value="1"/>
</dbReference>
<keyword evidence="3 8" id="KW-0813">Transport</keyword>
<dbReference type="PROSITE" id="PS50928">
    <property type="entry name" value="ABC_TM1"/>
    <property type="match status" value="1"/>
</dbReference>
<evidence type="ECO:0000256" key="7">
    <source>
        <dbReference type="ARBA" id="ARBA00023136"/>
    </source>
</evidence>
<name>A0A399EWT8_9DEIN</name>
<evidence type="ECO:0000256" key="6">
    <source>
        <dbReference type="ARBA" id="ARBA00022989"/>
    </source>
</evidence>
<feature type="transmembrane region" description="Helical" evidence="8">
    <location>
        <begin position="193"/>
        <end position="214"/>
    </location>
</feature>
<organism evidence="10 11">
    <name type="scientific">Calidithermus roseus</name>
    <dbReference type="NCBI Taxonomy" id="1644118"/>
    <lineage>
        <taxon>Bacteria</taxon>
        <taxon>Thermotogati</taxon>
        <taxon>Deinococcota</taxon>
        <taxon>Deinococci</taxon>
        <taxon>Thermales</taxon>
        <taxon>Thermaceae</taxon>
        <taxon>Calidithermus</taxon>
    </lineage>
</organism>
<evidence type="ECO:0000256" key="8">
    <source>
        <dbReference type="RuleBase" id="RU363032"/>
    </source>
</evidence>
<evidence type="ECO:0000256" key="2">
    <source>
        <dbReference type="ARBA" id="ARBA00007069"/>
    </source>
</evidence>
<dbReference type="GO" id="GO:0005886">
    <property type="term" value="C:plasma membrane"/>
    <property type="evidence" value="ECO:0007669"/>
    <property type="project" value="UniProtKB-SubCell"/>
</dbReference>
<feature type="transmembrane region" description="Helical" evidence="8">
    <location>
        <begin position="66"/>
        <end position="95"/>
    </location>
</feature>
<dbReference type="Gene3D" id="1.10.3720.10">
    <property type="entry name" value="MetI-like"/>
    <property type="match status" value="1"/>
</dbReference>
<evidence type="ECO:0000256" key="5">
    <source>
        <dbReference type="ARBA" id="ARBA00022692"/>
    </source>
</evidence>
<proteinExistence type="inferred from homology"/>
<feature type="domain" description="ABC transmembrane type-1" evidence="9">
    <location>
        <begin position="70"/>
        <end position="265"/>
    </location>
</feature>
<keyword evidence="5 8" id="KW-0812">Transmembrane</keyword>
<dbReference type="InterPro" id="IPR000515">
    <property type="entry name" value="MetI-like"/>
</dbReference>
<dbReference type="GO" id="GO:0055085">
    <property type="term" value="P:transmembrane transport"/>
    <property type="evidence" value="ECO:0007669"/>
    <property type="project" value="InterPro"/>
</dbReference>
<dbReference type="RefSeq" id="WP_119276601.1">
    <property type="nucleotide sequence ID" value="NZ_QWLA01000018.1"/>
</dbReference>
<comment type="caution">
    <text evidence="10">The sequence shown here is derived from an EMBL/GenBank/DDBJ whole genome shotgun (WGS) entry which is preliminary data.</text>
</comment>
<dbReference type="PANTHER" id="PTHR43848">
    <property type="entry name" value="PUTRESCINE TRANSPORT SYSTEM PERMEASE PROTEIN POTI"/>
    <property type="match status" value="1"/>
</dbReference>
<evidence type="ECO:0000256" key="3">
    <source>
        <dbReference type="ARBA" id="ARBA00022448"/>
    </source>
</evidence>
<evidence type="ECO:0000256" key="4">
    <source>
        <dbReference type="ARBA" id="ARBA00022475"/>
    </source>
</evidence>
<reference evidence="10 11" key="1">
    <citation type="submission" date="2018-08" db="EMBL/GenBank/DDBJ databases">
        <title>Meiothermus roseus NBRC 110900 genome sequencing project.</title>
        <authorList>
            <person name="Da Costa M.S."/>
            <person name="Albuquerque L."/>
            <person name="Raposo P."/>
            <person name="Froufe H.J.C."/>
            <person name="Barroso C.S."/>
            <person name="Egas C."/>
        </authorList>
    </citation>
    <scope>NUCLEOTIDE SEQUENCE [LARGE SCALE GENOMIC DNA]</scope>
    <source>
        <strain evidence="10 11">NBRC 110900</strain>
    </source>
</reference>
<protein>
    <submittedName>
        <fullName evidence="10">Inner membrane ABC transporter permease protein YdcV</fullName>
    </submittedName>
</protein>
<comment type="subcellular location">
    <subcellularLocation>
        <location evidence="1 8">Cell membrane</location>
        <topology evidence="1 8">Multi-pass membrane protein</topology>
    </subcellularLocation>
</comment>
<dbReference type="CDD" id="cd06261">
    <property type="entry name" value="TM_PBP2"/>
    <property type="match status" value="1"/>
</dbReference>
<feature type="transmembrane region" description="Helical" evidence="8">
    <location>
        <begin position="247"/>
        <end position="264"/>
    </location>
</feature>
<evidence type="ECO:0000313" key="11">
    <source>
        <dbReference type="Proteomes" id="UP000265341"/>
    </source>
</evidence>
<dbReference type="OrthoDB" id="9782004at2"/>
<keyword evidence="7 8" id="KW-0472">Membrane</keyword>
<evidence type="ECO:0000259" key="9">
    <source>
        <dbReference type="PROSITE" id="PS50928"/>
    </source>
</evidence>
<evidence type="ECO:0000313" key="10">
    <source>
        <dbReference type="EMBL" id="RIH87559.1"/>
    </source>
</evidence>
<dbReference type="Pfam" id="PF00528">
    <property type="entry name" value="BPD_transp_1"/>
    <property type="match status" value="1"/>
</dbReference>
<feature type="transmembrane region" description="Helical" evidence="8">
    <location>
        <begin position="143"/>
        <end position="164"/>
    </location>
</feature>
<dbReference type="InterPro" id="IPR035906">
    <property type="entry name" value="MetI-like_sf"/>
</dbReference>
<dbReference type="SUPFAM" id="SSF161098">
    <property type="entry name" value="MetI-like"/>
    <property type="match status" value="1"/>
</dbReference>
<feature type="transmembrane region" description="Helical" evidence="8">
    <location>
        <begin position="7"/>
        <end position="31"/>
    </location>
</feature>
<accession>A0A399EWT8</accession>
<comment type="similarity">
    <text evidence="2">Belongs to the binding-protein-dependent transport system permease family. CysTW subfamily.</text>
</comment>
<evidence type="ECO:0000256" key="1">
    <source>
        <dbReference type="ARBA" id="ARBA00004651"/>
    </source>
</evidence>
<gene>
    <name evidence="10" type="primary">ydcV_1</name>
    <name evidence="10" type="ORF">Mrose_01268</name>
</gene>
<dbReference type="AlphaFoldDB" id="A0A399EWT8"/>
<keyword evidence="4" id="KW-1003">Cell membrane</keyword>
<keyword evidence="6 8" id="KW-1133">Transmembrane helix</keyword>
<dbReference type="Proteomes" id="UP000265341">
    <property type="component" value="Unassembled WGS sequence"/>
</dbReference>
<dbReference type="EMBL" id="QWLA01000018">
    <property type="protein sequence ID" value="RIH87559.1"/>
    <property type="molecule type" value="Genomic_DNA"/>
</dbReference>
<dbReference type="InterPro" id="IPR051789">
    <property type="entry name" value="Bact_Polyamine_Transport"/>
</dbReference>
<feature type="transmembrane region" description="Helical" evidence="8">
    <location>
        <begin position="107"/>
        <end position="131"/>
    </location>
</feature>
<sequence length="273" mass="29804">MSRLHPAVGVTAVLTLGFLYLPMLAVAIFSLNQTRYGMSWGGFTWKWYQSLFNPALSPDPKLTETIQAAFVTTMVLAVVSTVIATVLGTLLAIALERYPWTRRARVFLDNLLYLPVVTPDIILAAALVVAFSVLRQVSSLFELGLPAMIIGHVTFQIAFVALVVQSRLKSLGADLDEAARDLYASYGYFVRRVLLPLLAPGIVAGAMLAFTLSLDDFVISFFTAGPDSQTLPLIIYGSVRRGVTPQIHALSTLIFLATVILVLLSERLTRRSA</sequence>